<organism evidence="3 4">
    <name type="scientific">Ceutorhynchus assimilis</name>
    <name type="common">cabbage seed weevil</name>
    <dbReference type="NCBI Taxonomy" id="467358"/>
    <lineage>
        <taxon>Eukaryota</taxon>
        <taxon>Metazoa</taxon>
        <taxon>Ecdysozoa</taxon>
        <taxon>Arthropoda</taxon>
        <taxon>Hexapoda</taxon>
        <taxon>Insecta</taxon>
        <taxon>Pterygota</taxon>
        <taxon>Neoptera</taxon>
        <taxon>Endopterygota</taxon>
        <taxon>Coleoptera</taxon>
        <taxon>Polyphaga</taxon>
        <taxon>Cucujiformia</taxon>
        <taxon>Curculionidae</taxon>
        <taxon>Ceutorhynchinae</taxon>
        <taxon>Ceutorhynchus</taxon>
    </lineage>
</organism>
<sequence length="320" mass="36218">MEKLIEEVKKYPVLYDQRNEKYRNAEYKERVWTLIATHLEIKGGGEECKKKWASVRDQFRRTLQRRRTVSGQAAVTLRKYKYEDVLQFLLPHVAERETISNVTDSEEVANNEVSADDTLEEEEVIDGDEPESVQEYIQEEPEILGQKTQEEVLSVNSSAKNPKFIKPVLKRKLQQRQSKPPETASSQLMTYILSEKKTQKQSEVASVEAEKHPVDAFLAGIVAPLKFLSPILLNEAKGRIFSIVQECEMKQLLASQETIRSFPCNQFAPLPASSPAFAPSPASSGSVHSVPTPYASPVYWNLDNASQLSGHHTDQTQNLE</sequence>
<evidence type="ECO:0000313" key="3">
    <source>
        <dbReference type="EMBL" id="CAG9767122.1"/>
    </source>
</evidence>
<dbReference type="OrthoDB" id="10262320at2759"/>
<accession>A0A9N9QNW1</accession>
<feature type="compositionally biased region" description="Acidic residues" evidence="1">
    <location>
        <begin position="104"/>
        <end position="122"/>
    </location>
</feature>
<dbReference type="InterPro" id="IPR039353">
    <property type="entry name" value="TF_Adf1"/>
</dbReference>
<name>A0A9N9QNW1_9CUCU</name>
<feature type="domain" description="MADF" evidence="2">
    <location>
        <begin position="4"/>
        <end position="89"/>
    </location>
</feature>
<dbReference type="InterPro" id="IPR006578">
    <property type="entry name" value="MADF-dom"/>
</dbReference>
<reference evidence="3" key="1">
    <citation type="submission" date="2022-01" db="EMBL/GenBank/DDBJ databases">
        <authorList>
            <person name="King R."/>
        </authorList>
    </citation>
    <scope>NUCLEOTIDE SEQUENCE</scope>
</reference>
<dbReference type="PANTHER" id="PTHR12243">
    <property type="entry name" value="MADF DOMAIN TRANSCRIPTION FACTOR"/>
    <property type="match status" value="1"/>
</dbReference>
<protein>
    <recommendedName>
        <fullName evidence="2">MADF domain-containing protein</fullName>
    </recommendedName>
</protein>
<dbReference type="SMART" id="SM00595">
    <property type="entry name" value="MADF"/>
    <property type="match status" value="1"/>
</dbReference>
<dbReference type="AlphaFoldDB" id="A0A9N9QNW1"/>
<dbReference type="EMBL" id="OU892280">
    <property type="protein sequence ID" value="CAG9767122.1"/>
    <property type="molecule type" value="Genomic_DNA"/>
</dbReference>
<dbReference type="PANTHER" id="PTHR12243:SF67">
    <property type="entry name" value="COREPRESSOR OF PANGOLIN, ISOFORM A-RELATED"/>
    <property type="match status" value="1"/>
</dbReference>
<evidence type="ECO:0000313" key="4">
    <source>
        <dbReference type="Proteomes" id="UP001152799"/>
    </source>
</evidence>
<feature type="region of interest" description="Disordered" evidence="1">
    <location>
        <begin position="103"/>
        <end position="122"/>
    </location>
</feature>
<gene>
    <name evidence="3" type="ORF">CEUTPL_LOCUS7689</name>
</gene>
<evidence type="ECO:0000259" key="2">
    <source>
        <dbReference type="Pfam" id="PF10545"/>
    </source>
</evidence>
<keyword evidence="4" id="KW-1185">Reference proteome</keyword>
<dbReference type="Proteomes" id="UP001152799">
    <property type="component" value="Chromosome 4"/>
</dbReference>
<proteinExistence type="predicted"/>
<evidence type="ECO:0000256" key="1">
    <source>
        <dbReference type="SAM" id="MobiDB-lite"/>
    </source>
</evidence>
<dbReference type="Pfam" id="PF10545">
    <property type="entry name" value="MADF_DNA_bdg"/>
    <property type="match status" value="1"/>
</dbReference>